<evidence type="ECO:0000256" key="1">
    <source>
        <dbReference type="SAM" id="Coils"/>
    </source>
</evidence>
<dbReference type="VEuPathDB" id="TrichDB:TRFO_13055"/>
<comment type="caution">
    <text evidence="3">The sequence shown here is derived from an EMBL/GenBank/DDBJ whole genome shotgun (WGS) entry which is preliminary data.</text>
</comment>
<keyword evidence="1" id="KW-0175">Coiled coil</keyword>
<organism evidence="3 4">
    <name type="scientific">Tritrichomonas foetus</name>
    <dbReference type="NCBI Taxonomy" id="1144522"/>
    <lineage>
        <taxon>Eukaryota</taxon>
        <taxon>Metamonada</taxon>
        <taxon>Parabasalia</taxon>
        <taxon>Tritrichomonadida</taxon>
        <taxon>Tritrichomonadidae</taxon>
        <taxon>Tritrichomonas</taxon>
    </lineage>
</organism>
<dbReference type="AlphaFoldDB" id="A0A1J4KZE6"/>
<dbReference type="Proteomes" id="UP000179807">
    <property type="component" value="Unassembled WGS sequence"/>
</dbReference>
<sequence>MTNFFNGLFLLQNQKFASFWKMHRVLSSKTMNTTRQITDKGEMVTKKKEELEKLPFSARTPRMNTRAATQLATTNKNKTKTIVAGTPTSSLRSKSKNSKMTNYSDPRQQARDLMFEGIHCTATNQKHEIINQLGNLLLQQINQTEIYQSDVERLEAKTRELEMKITIQQADAEKIHRNVSRVTKLRHLKTLRTDESLIDDIKTIENDVQKYVHLSEPWLLQEISDRKDEDKIEELVNLKFRRLEDLVYALRRQVLQDQDIISVLPIVNGRFGSVRNLLIKYEDALQTIEKLKVREFKVSSDELTKRRPLASYDNQSLHTLIIALQNELIESKAQLRSALLLSKSPKVQNIEEINENPIDFDLISKYNQLEALYIDMTHCFKNLKKDNELLLAQTNLESDVLKSGLFTVEDKMKAKLVDANSRIAEYYEKLTKMQNTIELQQSLVNQFQKEKAVYMRQKMILNAKFQDMKEKIAQAEANVRTTERKLASIRGIARIMAENTLAIRKDYTRTFDQINDVFFKSYQRYDSAALLIQRCWRKSRNPTFEKQIVQQNCSFPISQLISISALDVIAGNMKPVTYRQIVKLLKSYNNEIKQATIAPLEIMKKFIQKKHADMNIVSESVLCKPKRFNWTQTLPDRYDVDTQTERINTRGKK</sequence>
<evidence type="ECO:0000256" key="2">
    <source>
        <dbReference type="SAM" id="MobiDB-lite"/>
    </source>
</evidence>
<feature type="coiled-coil region" evidence="1">
    <location>
        <begin position="416"/>
        <end position="485"/>
    </location>
</feature>
<accession>A0A1J4KZE6</accession>
<dbReference type="OrthoDB" id="10253625at2759"/>
<name>A0A1J4KZE6_9EUKA</name>
<proteinExistence type="predicted"/>
<evidence type="ECO:0000313" key="4">
    <source>
        <dbReference type="Proteomes" id="UP000179807"/>
    </source>
</evidence>
<gene>
    <name evidence="3" type="ORF">TRFO_13055</name>
</gene>
<feature type="coiled-coil region" evidence="1">
    <location>
        <begin position="144"/>
        <end position="171"/>
    </location>
</feature>
<dbReference type="EMBL" id="MLAK01000089">
    <property type="protein sequence ID" value="OHT16633.1"/>
    <property type="molecule type" value="Genomic_DNA"/>
</dbReference>
<evidence type="ECO:0000313" key="3">
    <source>
        <dbReference type="EMBL" id="OHT16633.1"/>
    </source>
</evidence>
<dbReference type="GeneID" id="94831710"/>
<protein>
    <submittedName>
        <fullName evidence="3">Uncharacterized protein</fullName>
    </submittedName>
</protein>
<dbReference type="RefSeq" id="XP_068369769.1">
    <property type="nucleotide sequence ID" value="XM_068497006.1"/>
</dbReference>
<keyword evidence="4" id="KW-1185">Reference proteome</keyword>
<feature type="region of interest" description="Disordered" evidence="2">
    <location>
        <begin position="86"/>
        <end position="105"/>
    </location>
</feature>
<reference evidence="3" key="1">
    <citation type="submission" date="2016-10" db="EMBL/GenBank/DDBJ databases">
        <authorList>
            <person name="Benchimol M."/>
            <person name="Almeida L.G."/>
            <person name="Vasconcelos A.T."/>
            <person name="Perreira-Neves A."/>
            <person name="Rosa I.A."/>
            <person name="Tasca T."/>
            <person name="Bogo M.R."/>
            <person name="de Souza W."/>
        </authorList>
    </citation>
    <scope>NUCLEOTIDE SEQUENCE [LARGE SCALE GENOMIC DNA]</scope>
    <source>
        <strain evidence="3">K</strain>
    </source>
</reference>